<dbReference type="InterPro" id="IPR003855">
    <property type="entry name" value="K+_transporter"/>
</dbReference>
<evidence type="ECO:0000256" key="4">
    <source>
        <dbReference type="ARBA" id="ARBA00022692"/>
    </source>
</evidence>
<feature type="transmembrane region" description="Helical" evidence="9">
    <location>
        <begin position="493"/>
        <end position="513"/>
    </location>
</feature>
<keyword evidence="4 9" id="KW-0812">Transmembrane</keyword>
<dbReference type="Pfam" id="PF22776">
    <property type="entry name" value="K_trans_C"/>
    <property type="match status" value="1"/>
</dbReference>
<keyword evidence="13" id="KW-1185">Reference proteome</keyword>
<feature type="transmembrane region" description="Helical" evidence="9">
    <location>
        <begin position="340"/>
        <end position="363"/>
    </location>
</feature>
<feature type="transmembrane region" description="Helical" evidence="9">
    <location>
        <begin position="106"/>
        <end position="127"/>
    </location>
</feature>
<dbReference type="GO" id="GO:0016020">
    <property type="term" value="C:membrane"/>
    <property type="evidence" value="ECO:0007669"/>
    <property type="project" value="UniProtKB-SubCell"/>
</dbReference>
<evidence type="ECO:0000256" key="8">
    <source>
        <dbReference type="ARBA" id="ARBA00023136"/>
    </source>
</evidence>
<proteinExistence type="predicted"/>
<feature type="domain" description="K+ potassium transporter C-terminal" evidence="11">
    <location>
        <begin position="584"/>
        <end position="773"/>
    </location>
</feature>
<evidence type="ECO:0000256" key="1">
    <source>
        <dbReference type="ARBA" id="ARBA00004141"/>
    </source>
</evidence>
<reference evidence="12" key="1">
    <citation type="journal article" date="2023" name="Mol. Phylogenet. Evol.">
        <title>Genome-scale phylogeny and comparative genomics of the fungal order Sordariales.</title>
        <authorList>
            <person name="Hensen N."/>
            <person name="Bonometti L."/>
            <person name="Westerberg I."/>
            <person name="Brannstrom I.O."/>
            <person name="Guillou S."/>
            <person name="Cros-Aarteil S."/>
            <person name="Calhoun S."/>
            <person name="Haridas S."/>
            <person name="Kuo A."/>
            <person name="Mondo S."/>
            <person name="Pangilinan J."/>
            <person name="Riley R."/>
            <person name="LaButti K."/>
            <person name="Andreopoulos B."/>
            <person name="Lipzen A."/>
            <person name="Chen C."/>
            <person name="Yan M."/>
            <person name="Daum C."/>
            <person name="Ng V."/>
            <person name="Clum A."/>
            <person name="Steindorff A."/>
            <person name="Ohm R.A."/>
            <person name="Martin F."/>
            <person name="Silar P."/>
            <person name="Natvig D.O."/>
            <person name="Lalanne C."/>
            <person name="Gautier V."/>
            <person name="Ament-Velasquez S.L."/>
            <person name="Kruys A."/>
            <person name="Hutchinson M.I."/>
            <person name="Powell A.J."/>
            <person name="Barry K."/>
            <person name="Miller A.N."/>
            <person name="Grigoriev I.V."/>
            <person name="Debuchy R."/>
            <person name="Gladieux P."/>
            <person name="Hiltunen Thoren M."/>
            <person name="Johannesson H."/>
        </authorList>
    </citation>
    <scope>NUCLEOTIDE SEQUENCE</scope>
    <source>
        <strain evidence="12">PSN243</strain>
    </source>
</reference>
<reference evidence="12" key="2">
    <citation type="submission" date="2023-05" db="EMBL/GenBank/DDBJ databases">
        <authorList>
            <consortium name="Lawrence Berkeley National Laboratory"/>
            <person name="Steindorff A."/>
            <person name="Hensen N."/>
            <person name="Bonometti L."/>
            <person name="Westerberg I."/>
            <person name="Brannstrom I.O."/>
            <person name="Guillou S."/>
            <person name="Cros-Aarteil S."/>
            <person name="Calhoun S."/>
            <person name="Haridas S."/>
            <person name="Kuo A."/>
            <person name="Mondo S."/>
            <person name="Pangilinan J."/>
            <person name="Riley R."/>
            <person name="Labutti K."/>
            <person name="Andreopoulos B."/>
            <person name="Lipzen A."/>
            <person name="Chen C."/>
            <person name="Yanf M."/>
            <person name="Daum C."/>
            <person name="Ng V."/>
            <person name="Clum A."/>
            <person name="Ohm R."/>
            <person name="Martin F."/>
            <person name="Silar P."/>
            <person name="Natvig D."/>
            <person name="Lalanne C."/>
            <person name="Gautier V."/>
            <person name="Ament-Velasquez S.L."/>
            <person name="Kruys A."/>
            <person name="Hutchinson M.I."/>
            <person name="Powell A.J."/>
            <person name="Barry K."/>
            <person name="Miller A.N."/>
            <person name="Grigoriev I.V."/>
            <person name="Debuchy R."/>
            <person name="Gladieux P."/>
            <person name="Thoren M.H."/>
            <person name="Johannesson H."/>
        </authorList>
    </citation>
    <scope>NUCLEOTIDE SEQUENCE</scope>
    <source>
        <strain evidence="12">PSN243</strain>
    </source>
</reference>
<comment type="subcellular location">
    <subcellularLocation>
        <location evidence="1">Membrane</location>
        <topology evidence="1">Multi-pass membrane protein</topology>
    </subcellularLocation>
</comment>
<keyword evidence="6 9" id="KW-1133">Transmembrane helix</keyword>
<feature type="transmembrane region" description="Helical" evidence="9">
    <location>
        <begin position="383"/>
        <end position="409"/>
    </location>
</feature>
<feature type="transmembrane region" description="Helical" evidence="9">
    <location>
        <begin position="263"/>
        <end position="283"/>
    </location>
</feature>
<evidence type="ECO:0000256" key="2">
    <source>
        <dbReference type="ARBA" id="ARBA00022448"/>
    </source>
</evidence>
<dbReference type="InterPro" id="IPR053952">
    <property type="entry name" value="K_trans_C"/>
</dbReference>
<dbReference type="PANTHER" id="PTHR30540">
    <property type="entry name" value="OSMOTIC STRESS POTASSIUM TRANSPORTER"/>
    <property type="match status" value="1"/>
</dbReference>
<feature type="transmembrane region" description="Helical" evidence="9">
    <location>
        <begin position="70"/>
        <end position="94"/>
    </location>
</feature>
<dbReference type="GO" id="GO:0015079">
    <property type="term" value="F:potassium ion transmembrane transporter activity"/>
    <property type="evidence" value="ECO:0007669"/>
    <property type="project" value="InterPro"/>
</dbReference>
<feature type="transmembrane region" description="Helical" evidence="9">
    <location>
        <begin position="519"/>
        <end position="537"/>
    </location>
</feature>
<feature type="transmembrane region" description="Helical" evidence="9">
    <location>
        <begin position="232"/>
        <end position="251"/>
    </location>
</feature>
<evidence type="ECO:0000313" key="13">
    <source>
        <dbReference type="Proteomes" id="UP001321760"/>
    </source>
</evidence>
<feature type="transmembrane region" description="Helical" evidence="9">
    <location>
        <begin position="313"/>
        <end position="333"/>
    </location>
</feature>
<dbReference type="Proteomes" id="UP001321760">
    <property type="component" value="Unassembled WGS sequence"/>
</dbReference>
<dbReference type="NCBIfam" id="TIGR00794">
    <property type="entry name" value="kup"/>
    <property type="match status" value="1"/>
</dbReference>
<organism evidence="12 13">
    <name type="scientific">Podospora aff. communis PSN243</name>
    <dbReference type="NCBI Taxonomy" id="3040156"/>
    <lineage>
        <taxon>Eukaryota</taxon>
        <taxon>Fungi</taxon>
        <taxon>Dikarya</taxon>
        <taxon>Ascomycota</taxon>
        <taxon>Pezizomycotina</taxon>
        <taxon>Sordariomycetes</taxon>
        <taxon>Sordariomycetidae</taxon>
        <taxon>Sordariales</taxon>
        <taxon>Podosporaceae</taxon>
        <taxon>Podospora</taxon>
    </lineage>
</organism>
<evidence type="ECO:0000256" key="3">
    <source>
        <dbReference type="ARBA" id="ARBA00022538"/>
    </source>
</evidence>
<accession>A0AAV9G195</accession>
<dbReference type="InterPro" id="IPR053951">
    <property type="entry name" value="K_trans_N"/>
</dbReference>
<dbReference type="AlphaFoldDB" id="A0AAV9G195"/>
<evidence type="ECO:0000259" key="10">
    <source>
        <dbReference type="Pfam" id="PF02705"/>
    </source>
</evidence>
<protein>
    <submittedName>
        <fullName evidence="12">Potassium transporter-domain-containing protein</fullName>
    </submittedName>
</protein>
<evidence type="ECO:0000256" key="9">
    <source>
        <dbReference type="SAM" id="Phobius"/>
    </source>
</evidence>
<keyword evidence="2" id="KW-0813">Transport</keyword>
<keyword evidence="8 9" id="KW-0472">Membrane</keyword>
<feature type="domain" description="K+ potassium transporter integral membrane" evidence="10">
    <location>
        <begin position="74"/>
        <end position="557"/>
    </location>
</feature>
<evidence type="ECO:0000256" key="6">
    <source>
        <dbReference type="ARBA" id="ARBA00022989"/>
    </source>
</evidence>
<keyword evidence="5" id="KW-0630">Potassium</keyword>
<evidence type="ECO:0000256" key="5">
    <source>
        <dbReference type="ARBA" id="ARBA00022958"/>
    </source>
</evidence>
<dbReference type="Pfam" id="PF02705">
    <property type="entry name" value="K_trans"/>
    <property type="match status" value="1"/>
</dbReference>
<evidence type="ECO:0000256" key="7">
    <source>
        <dbReference type="ARBA" id="ARBA00023065"/>
    </source>
</evidence>
<dbReference type="EMBL" id="MU866018">
    <property type="protein sequence ID" value="KAK4442379.1"/>
    <property type="molecule type" value="Genomic_DNA"/>
</dbReference>
<keyword evidence="3" id="KW-0633">Potassium transport</keyword>
<comment type="caution">
    <text evidence="12">The sequence shown here is derived from an EMBL/GenBank/DDBJ whole genome shotgun (WGS) entry which is preliminary data.</text>
</comment>
<name>A0AAV9G195_9PEZI</name>
<sequence>MASHDDGPVGQVQFADGIHPVKRTAATLAVDVSFEKSSSGYDLDSEERARKIAEQDLGLKKKQTYSGFMLAWLSFQSAGTIYGDIGTSPLYVYSSTFTSQPTWEDLVGALSVIIWVLTLIVTVKYTFIVLRADDDGQGGTFALYSLLARYARITRDDPSTPGTVRLERHDTEELGPAGRRFRTFIEKSRTAKFLLKFTGVLGVSLVLADGILTPAQSVLGAIQGITVADPTLSRSAIVGISCAILVFLFGIQPFGTSKLGTSFAPIVVVWLLFNFCSGVYNLVQYDHTVLKAFSPYFAGAYLARNGYAGWKSLGGLLLAFTGVEAMFADLGAFSRRAIQISWICLAYPCLLIAYIGQAAFISADATGTAFTNPFFYTVPPGSFYFSMVISVLAAIVASQAMITSSFQLLTQVMRLSYFPHIKTVHTSAKFHEQVYMPLANWLLMIGTVVVTAVYNNTTSLGNAYGICVIMVTFITTCMVSIVAIIIWRIPTPVVLVLFLVFGALDGVFLSAALTKVPEGAWFTILLALILSTTFIIWRFGKEQQWAAEGEGRLATGDLLSTNSTTGSLSLTSAFGGGSISSAGGLGIFFDKVGGMGTIPTVFAQFVRKFKARPAVILYFHMRPLSRPTVPPDERYVVSRTSVPSCYRVVLRHGYMDDVLTPDLGRVLVEQLVLHIARDRTAGSPHGSGSARSVEHTPEVQTELDALNRAHEDQMVYIIGKEVMKVKKERSIKGFFRYLILETFLWIRENSRTKLADLDIDADSLVEVGFVKKI</sequence>
<feature type="transmembrane region" description="Helical" evidence="9">
    <location>
        <begin position="463"/>
        <end position="486"/>
    </location>
</feature>
<dbReference type="PANTHER" id="PTHR30540:SF83">
    <property type="entry name" value="K+ POTASSIUM TRANSPORTER"/>
    <property type="match status" value="1"/>
</dbReference>
<evidence type="ECO:0000313" key="12">
    <source>
        <dbReference type="EMBL" id="KAK4442379.1"/>
    </source>
</evidence>
<gene>
    <name evidence="12" type="ORF">QBC34DRAFT_25588</name>
</gene>
<keyword evidence="7" id="KW-0406">Ion transport</keyword>
<feature type="transmembrane region" description="Helical" evidence="9">
    <location>
        <begin position="438"/>
        <end position="457"/>
    </location>
</feature>
<evidence type="ECO:0000259" key="11">
    <source>
        <dbReference type="Pfam" id="PF22776"/>
    </source>
</evidence>